<evidence type="ECO:0000313" key="6">
    <source>
        <dbReference type="EMBL" id="OTF69274.1"/>
    </source>
</evidence>
<sequence length="62" mass="7344">VEFLFISTLAFFSELFAFIARLYLTFTWRKENGQGFSLEYPQISLHATSRDLNNFHSECLYL</sequence>
<keyword evidence="5" id="KW-0472">Membrane</keyword>
<keyword evidence="5" id="KW-1133">Transmembrane helix</keyword>
<evidence type="ECO:0000256" key="1">
    <source>
        <dbReference type="ARBA" id="ARBA00004123"/>
    </source>
</evidence>
<keyword evidence="5" id="KW-0812">Transmembrane</keyword>
<dbReference type="Proteomes" id="UP000194236">
    <property type="component" value="Unassembled WGS sequence"/>
</dbReference>
<dbReference type="OrthoDB" id="19714at2759"/>
<evidence type="ECO:0000256" key="3">
    <source>
        <dbReference type="ARBA" id="ARBA00022490"/>
    </source>
</evidence>
<gene>
    <name evidence="6" type="ORF">BLA29_014486</name>
</gene>
<accession>A0A1Y3AN87</accession>
<evidence type="ECO:0000256" key="2">
    <source>
        <dbReference type="ARBA" id="ARBA00004496"/>
    </source>
</evidence>
<comment type="subcellular location">
    <subcellularLocation>
        <location evidence="2">Cytoplasm</location>
    </subcellularLocation>
    <subcellularLocation>
        <location evidence="1">Nucleus</location>
    </subcellularLocation>
</comment>
<evidence type="ECO:0000256" key="5">
    <source>
        <dbReference type="SAM" id="Phobius"/>
    </source>
</evidence>
<dbReference type="GO" id="GO:0005681">
    <property type="term" value="C:spliceosomal complex"/>
    <property type="evidence" value="ECO:0007669"/>
    <property type="project" value="TreeGrafter"/>
</dbReference>
<dbReference type="PANTHER" id="PTHR21399:SF0">
    <property type="entry name" value="METHYLOSOME SUBUNIT PICLN"/>
    <property type="match status" value="1"/>
</dbReference>
<comment type="caution">
    <text evidence="6">The sequence shown here is derived from an EMBL/GenBank/DDBJ whole genome shotgun (WGS) entry which is preliminary data.</text>
</comment>
<keyword evidence="4" id="KW-0539">Nucleus</keyword>
<evidence type="ECO:0000256" key="4">
    <source>
        <dbReference type="ARBA" id="ARBA00023242"/>
    </source>
</evidence>
<proteinExistence type="predicted"/>
<protein>
    <submittedName>
        <fullName evidence="6">Methylosome subunit pICln-like protein</fullName>
    </submittedName>
</protein>
<dbReference type="AlphaFoldDB" id="A0A1Y3AN87"/>
<feature type="non-terminal residue" evidence="6">
    <location>
        <position position="1"/>
    </location>
</feature>
<feature type="non-terminal residue" evidence="6">
    <location>
        <position position="62"/>
    </location>
</feature>
<dbReference type="InterPro" id="IPR011993">
    <property type="entry name" value="PH-like_dom_sf"/>
</dbReference>
<keyword evidence="3" id="KW-0963">Cytoplasm</keyword>
<feature type="transmembrane region" description="Helical" evidence="5">
    <location>
        <begin position="6"/>
        <end position="24"/>
    </location>
</feature>
<reference evidence="6 7" key="1">
    <citation type="submission" date="2017-03" db="EMBL/GenBank/DDBJ databases">
        <title>Genome Survey of Euroglyphus maynei.</title>
        <authorList>
            <person name="Arlian L.G."/>
            <person name="Morgan M.S."/>
            <person name="Rider S.D."/>
        </authorList>
    </citation>
    <scope>NUCLEOTIDE SEQUENCE [LARGE SCALE GENOMIC DNA]</scope>
    <source>
        <strain evidence="6">Arlian Lab</strain>
        <tissue evidence="6">Whole body</tissue>
    </source>
</reference>
<dbReference type="GO" id="GO:0045292">
    <property type="term" value="P:mRNA cis splicing, via spliceosome"/>
    <property type="evidence" value="ECO:0007669"/>
    <property type="project" value="TreeGrafter"/>
</dbReference>
<organism evidence="6 7">
    <name type="scientific">Euroglyphus maynei</name>
    <name type="common">Mayne's house dust mite</name>
    <dbReference type="NCBI Taxonomy" id="6958"/>
    <lineage>
        <taxon>Eukaryota</taxon>
        <taxon>Metazoa</taxon>
        <taxon>Ecdysozoa</taxon>
        <taxon>Arthropoda</taxon>
        <taxon>Chelicerata</taxon>
        <taxon>Arachnida</taxon>
        <taxon>Acari</taxon>
        <taxon>Acariformes</taxon>
        <taxon>Sarcoptiformes</taxon>
        <taxon>Astigmata</taxon>
        <taxon>Psoroptidia</taxon>
        <taxon>Analgoidea</taxon>
        <taxon>Pyroglyphidae</taxon>
        <taxon>Pyroglyphinae</taxon>
        <taxon>Euroglyphus</taxon>
    </lineage>
</organism>
<name>A0A1Y3AN87_EURMA</name>
<dbReference type="GO" id="GO:0000387">
    <property type="term" value="P:spliceosomal snRNP assembly"/>
    <property type="evidence" value="ECO:0007669"/>
    <property type="project" value="TreeGrafter"/>
</dbReference>
<dbReference type="Gene3D" id="2.30.29.30">
    <property type="entry name" value="Pleckstrin-homology domain (PH domain)/Phosphotyrosine-binding domain (PTB)"/>
    <property type="match status" value="1"/>
</dbReference>
<dbReference type="PANTHER" id="PTHR21399">
    <property type="entry name" value="CHLORIDE CONDUCTANCE REGULATORY PROTEIN ICLN"/>
    <property type="match status" value="1"/>
</dbReference>
<keyword evidence="7" id="KW-1185">Reference proteome</keyword>
<dbReference type="Pfam" id="PF03517">
    <property type="entry name" value="Voldacs"/>
    <property type="match status" value="1"/>
</dbReference>
<dbReference type="EMBL" id="MUJZ01071426">
    <property type="protein sequence ID" value="OTF69274.1"/>
    <property type="molecule type" value="Genomic_DNA"/>
</dbReference>
<dbReference type="GO" id="GO:0034715">
    <property type="term" value="C:pICln-Sm protein complex"/>
    <property type="evidence" value="ECO:0007669"/>
    <property type="project" value="TreeGrafter"/>
</dbReference>
<evidence type="ECO:0000313" key="7">
    <source>
        <dbReference type="Proteomes" id="UP000194236"/>
    </source>
</evidence>
<dbReference type="InterPro" id="IPR039924">
    <property type="entry name" value="ICln/Lot5/Saf5"/>
</dbReference>
<dbReference type="GO" id="GO:0005829">
    <property type="term" value="C:cytosol"/>
    <property type="evidence" value="ECO:0007669"/>
    <property type="project" value="TreeGrafter"/>
</dbReference>